<reference evidence="3" key="1">
    <citation type="submission" date="2010-10" db="EMBL/GenBank/DDBJ databases">
        <title>Complete sequence of chromosome of Geobacillus sp. Y4.1MC1.</title>
        <authorList>
            <consortium name="US DOE Joint Genome Institute"/>
            <person name="Lucas S."/>
            <person name="Copeland A."/>
            <person name="Lapidus A."/>
            <person name="Cheng J.-F."/>
            <person name="Bruce D."/>
            <person name="Goodwin L."/>
            <person name="Pitluck S."/>
            <person name="Chertkov O."/>
            <person name="Zhang X."/>
            <person name="Detter J.C."/>
            <person name="Han C."/>
            <person name="Tapia R."/>
            <person name="Land M."/>
            <person name="Hauser L."/>
            <person name="Jeffries C."/>
            <person name="Kyrpides N."/>
            <person name="Ivanova N."/>
            <person name="Ovchinnikova G."/>
            <person name="Brumm P."/>
            <person name="Mead D."/>
            <person name="Woyke T."/>
        </authorList>
    </citation>
    <scope>NUCLEOTIDE SEQUENCE [LARGE SCALE GENOMIC DNA]</scope>
    <source>
        <strain evidence="3">Y4.1MC1</strain>
    </source>
</reference>
<feature type="transmembrane region" description="Helical" evidence="1">
    <location>
        <begin position="152"/>
        <end position="173"/>
    </location>
</feature>
<gene>
    <name evidence="3" type="ORF">GY4MC1_3515</name>
</gene>
<dbReference type="KEGG" id="gmc:GY4MC1_3515"/>
<feature type="transmembrane region" description="Helical" evidence="1">
    <location>
        <begin position="193"/>
        <end position="213"/>
    </location>
</feature>
<feature type="transmembrane region" description="Helical" evidence="1">
    <location>
        <begin position="66"/>
        <end position="88"/>
    </location>
</feature>
<proteinExistence type="predicted"/>
<sequence>MIRKIITVIPFVIVACRGAWDHIYGNFPDIPVWIVLIHICLNLLPVFAFVFWSVFKVQQLGVLNMVIHACFYPYLFSVLNYTVLYIPYWRFMTQPVLPPEEQALTHYNLIPLQTILETSITPINIYGNILLLLPLGIFVPFIYHGFARIKPFILLALMISIGIESVQFVTSFIDGKFAEYPSERSFDVDDLILNMSGAVIGFVLYSYVVFPIFRKLSRFSESCPPKSLDLRTLDLFSASRKEAVAYYIGKTCIERANDQP</sequence>
<organism evidence="3">
    <name type="scientific">Geobacillus sp. (strain Y4.1MC1)</name>
    <dbReference type="NCBI Taxonomy" id="581103"/>
    <lineage>
        <taxon>Bacteria</taxon>
        <taxon>Bacillati</taxon>
        <taxon>Bacillota</taxon>
        <taxon>Bacilli</taxon>
        <taxon>Bacillales</taxon>
        <taxon>Anoxybacillaceae</taxon>
        <taxon>Geobacillus</taxon>
    </lineage>
</organism>
<dbReference type="PROSITE" id="PS51257">
    <property type="entry name" value="PROKAR_LIPOPROTEIN"/>
    <property type="match status" value="1"/>
</dbReference>
<dbReference type="AlphaFoldDB" id="A0A7U3YI20"/>
<name>A0A7U3YI20_GEOS0</name>
<dbReference type="InterPro" id="IPR006976">
    <property type="entry name" value="VanZ-like"/>
</dbReference>
<evidence type="ECO:0000313" key="3">
    <source>
        <dbReference type="EMBL" id="ADP76161.1"/>
    </source>
</evidence>
<keyword evidence="1" id="KW-1133">Transmembrane helix</keyword>
<feature type="domain" description="VanZ-like" evidence="2">
    <location>
        <begin position="101"/>
        <end position="206"/>
    </location>
</feature>
<dbReference type="EMBL" id="CP002293">
    <property type="protein sequence ID" value="ADP76161.1"/>
    <property type="molecule type" value="Genomic_DNA"/>
</dbReference>
<dbReference type="InterPro" id="IPR053150">
    <property type="entry name" value="Teicoplanin_resist-assoc"/>
</dbReference>
<dbReference type="PANTHER" id="PTHR36834:SF1">
    <property type="entry name" value="INTEGRAL MEMBRANE PROTEIN"/>
    <property type="match status" value="1"/>
</dbReference>
<keyword evidence="1" id="KW-0812">Transmembrane</keyword>
<protein>
    <submittedName>
        <fullName evidence="3">VanZ family protein</fullName>
    </submittedName>
</protein>
<accession>A0A7U3YI20</accession>
<feature type="transmembrane region" description="Helical" evidence="1">
    <location>
        <begin position="125"/>
        <end position="143"/>
    </location>
</feature>
<evidence type="ECO:0000259" key="2">
    <source>
        <dbReference type="Pfam" id="PF04892"/>
    </source>
</evidence>
<keyword evidence="1" id="KW-0472">Membrane</keyword>
<dbReference type="Pfam" id="PF04892">
    <property type="entry name" value="VanZ"/>
    <property type="match status" value="1"/>
</dbReference>
<feature type="transmembrane region" description="Helical" evidence="1">
    <location>
        <begin position="31"/>
        <end position="54"/>
    </location>
</feature>
<evidence type="ECO:0000256" key="1">
    <source>
        <dbReference type="SAM" id="Phobius"/>
    </source>
</evidence>
<dbReference type="PANTHER" id="PTHR36834">
    <property type="entry name" value="MEMBRANE PROTEIN-RELATED"/>
    <property type="match status" value="1"/>
</dbReference>